<evidence type="ECO:0000313" key="6">
    <source>
        <dbReference type="Proteomes" id="UP000184222"/>
    </source>
</evidence>
<evidence type="ECO:0000256" key="4">
    <source>
        <dbReference type="ARBA" id="ARBA00022801"/>
    </source>
</evidence>
<dbReference type="KEGG" id="frx:F7310_10175"/>
<dbReference type="GO" id="GO:0016485">
    <property type="term" value="P:protein processing"/>
    <property type="evidence" value="ECO:0007669"/>
    <property type="project" value="TreeGrafter"/>
</dbReference>
<proteinExistence type="inferred from homology"/>
<reference evidence="5 6" key="1">
    <citation type="journal article" date="2016" name="Appl. Environ. Microbiol.">
        <title>Whole genome relationships among Francisella bacteria of diverse origin define new species and provide specific regions for detection.</title>
        <authorList>
            <person name="Challacombe J.F."/>
            <person name="Petersen J.M."/>
            <person name="Gallegos-Graves V."/>
            <person name="Hodge D."/>
            <person name="Pillai S."/>
            <person name="Kuske C.R."/>
        </authorList>
    </citation>
    <scope>NUCLEOTIDE SEQUENCE [LARGE SCALE GENOMIC DNA]</scope>
    <source>
        <strain evidence="6">TX07-7310</strain>
    </source>
</reference>
<keyword evidence="4" id="KW-0378">Hydrolase</keyword>
<dbReference type="EMBL" id="CP016796">
    <property type="protein sequence ID" value="API87695.1"/>
    <property type="molecule type" value="Genomic_DNA"/>
</dbReference>
<keyword evidence="2" id="KW-0645">Protease</keyword>
<evidence type="ECO:0000256" key="1">
    <source>
        <dbReference type="ARBA" id="ARBA00006814"/>
    </source>
</evidence>
<dbReference type="GO" id="GO:0004190">
    <property type="term" value="F:aspartic-type endopeptidase activity"/>
    <property type="evidence" value="ECO:0007669"/>
    <property type="project" value="UniProtKB-KW"/>
</dbReference>
<dbReference type="InterPro" id="IPR000671">
    <property type="entry name" value="Peptidase_A31"/>
</dbReference>
<sequence>MKQKTLILGIGSPFADDQFGWFVADKLAEIVKEKNIQNVIVESADRPGLNLLTYLDNNYDKVILIDAVYAKVTPGTEFYFKAKDILSFGGFLSSHSVGVAPSLALADAIGMDISNVEFYGVEGQRIFEKDEILSDIVKDAIDTTIKKILNEIRISF</sequence>
<dbReference type="PANTHER" id="PTHR30302:SF1">
    <property type="entry name" value="HYDROGENASE 2 MATURATION PROTEASE"/>
    <property type="match status" value="1"/>
</dbReference>
<dbReference type="NCBIfam" id="TIGR00072">
    <property type="entry name" value="hydrog_prot"/>
    <property type="match status" value="1"/>
</dbReference>
<name>A0A1L4BV22_9GAMM</name>
<evidence type="ECO:0008006" key="7">
    <source>
        <dbReference type="Google" id="ProtNLM"/>
    </source>
</evidence>
<dbReference type="AlphaFoldDB" id="A0A1L4BV22"/>
<protein>
    <recommendedName>
        <fullName evidence="7">Hydrogenase maturation protease</fullName>
    </recommendedName>
</protein>
<dbReference type="InterPro" id="IPR023430">
    <property type="entry name" value="Pept_HybD-like_dom_sf"/>
</dbReference>
<evidence type="ECO:0000256" key="2">
    <source>
        <dbReference type="ARBA" id="ARBA00022670"/>
    </source>
</evidence>
<dbReference type="Pfam" id="PF01750">
    <property type="entry name" value="HycI"/>
    <property type="match status" value="1"/>
</dbReference>
<dbReference type="STRING" id="573570.F7310_10175"/>
<dbReference type="OrthoDB" id="9808862at2"/>
<comment type="similarity">
    <text evidence="1">Belongs to the peptidase A31 family.</text>
</comment>
<evidence type="ECO:0000313" key="5">
    <source>
        <dbReference type="EMBL" id="API87695.1"/>
    </source>
</evidence>
<dbReference type="RefSeq" id="WP_072713471.1">
    <property type="nucleotide sequence ID" value="NZ_CP016796.1"/>
</dbReference>
<evidence type="ECO:0000256" key="3">
    <source>
        <dbReference type="ARBA" id="ARBA00022750"/>
    </source>
</evidence>
<keyword evidence="6" id="KW-1185">Reference proteome</keyword>
<keyword evidence="3" id="KW-0064">Aspartyl protease</keyword>
<dbReference type="CDD" id="cd00518">
    <property type="entry name" value="H2MP"/>
    <property type="match status" value="1"/>
</dbReference>
<organism evidence="5 6">
    <name type="scientific">Francisella uliginis</name>
    <dbReference type="NCBI Taxonomy" id="573570"/>
    <lineage>
        <taxon>Bacteria</taxon>
        <taxon>Pseudomonadati</taxon>
        <taxon>Pseudomonadota</taxon>
        <taxon>Gammaproteobacteria</taxon>
        <taxon>Thiotrichales</taxon>
        <taxon>Francisellaceae</taxon>
        <taxon>Francisella</taxon>
    </lineage>
</organism>
<dbReference type="Proteomes" id="UP000184222">
    <property type="component" value="Chromosome"/>
</dbReference>
<dbReference type="SUPFAM" id="SSF53163">
    <property type="entry name" value="HybD-like"/>
    <property type="match status" value="1"/>
</dbReference>
<dbReference type="PANTHER" id="PTHR30302">
    <property type="entry name" value="HYDROGENASE 1 MATURATION PROTEASE"/>
    <property type="match status" value="1"/>
</dbReference>
<dbReference type="GO" id="GO:0008047">
    <property type="term" value="F:enzyme activator activity"/>
    <property type="evidence" value="ECO:0007669"/>
    <property type="project" value="InterPro"/>
</dbReference>
<dbReference type="Gene3D" id="3.40.50.1450">
    <property type="entry name" value="HybD-like"/>
    <property type="match status" value="1"/>
</dbReference>
<accession>A0A1L4BV22</accession>
<gene>
    <name evidence="5" type="ORF">F7310_10175</name>
</gene>